<accession>A0ABY7CJ20</accession>
<proteinExistence type="predicted"/>
<evidence type="ECO:0000313" key="2">
    <source>
        <dbReference type="Proteomes" id="UP001164743"/>
    </source>
</evidence>
<reference evidence="1" key="1">
    <citation type="submission" date="2022-10" db="EMBL/GenBank/DDBJ databases">
        <title>Puccinia triticina Genome sequencing and assembly.</title>
        <authorList>
            <person name="Li C."/>
        </authorList>
    </citation>
    <scope>NUCLEOTIDE SEQUENCE</scope>
    <source>
        <strain evidence="1">Pt15</strain>
    </source>
</reference>
<protein>
    <submittedName>
        <fullName evidence="1">Uncharacterized protein</fullName>
    </submittedName>
</protein>
<organism evidence="1 2">
    <name type="scientific">Puccinia triticina</name>
    <dbReference type="NCBI Taxonomy" id="208348"/>
    <lineage>
        <taxon>Eukaryota</taxon>
        <taxon>Fungi</taxon>
        <taxon>Dikarya</taxon>
        <taxon>Basidiomycota</taxon>
        <taxon>Pucciniomycotina</taxon>
        <taxon>Pucciniomycetes</taxon>
        <taxon>Pucciniales</taxon>
        <taxon>Pucciniaceae</taxon>
        <taxon>Puccinia</taxon>
    </lineage>
</organism>
<dbReference type="EMBL" id="CP110424">
    <property type="protein sequence ID" value="WAQ84116.1"/>
    <property type="molecule type" value="Genomic_DNA"/>
</dbReference>
<dbReference type="GeneID" id="77809359"/>
<keyword evidence="2" id="KW-1185">Reference proteome</keyword>
<dbReference type="Proteomes" id="UP001164743">
    <property type="component" value="Chromosome 4A"/>
</dbReference>
<gene>
    <name evidence="1" type="ORF">PtA15_4A567</name>
</gene>
<dbReference type="RefSeq" id="XP_053019671.1">
    <property type="nucleotide sequence ID" value="XM_053168464.1"/>
</dbReference>
<sequence>MGFSHEQRPGSRIHSKGPLFSTHCSAWCLHKSSPPAKSETDIKLHSLPSVLLSLARAPPAMDVSSSDQSEEAILKIKAELASAAASGATLPFAKFLEFDLAKMAAGRGPGQLLSKAVQGVVRLASGRVRRGA</sequence>
<name>A0ABY7CJ20_9BASI</name>
<evidence type="ECO:0000313" key="1">
    <source>
        <dbReference type="EMBL" id="WAQ84116.1"/>
    </source>
</evidence>